<protein>
    <submittedName>
        <fullName evidence="1">Unannotated protein</fullName>
    </submittedName>
</protein>
<dbReference type="EMBL" id="CAFBMC010000139">
    <property type="protein sequence ID" value="CAB4912261.1"/>
    <property type="molecule type" value="Genomic_DNA"/>
</dbReference>
<proteinExistence type="predicted"/>
<name>A0A6J7GUV3_9ZZZZ</name>
<gene>
    <name evidence="1" type="ORF">UFOPK3495_01662</name>
</gene>
<sequence length="231" mass="24172">MRSEPELNVLVFCRAEGDQMKKALVVGLSSILLGSLCAGLSPARAATSAPSPVASASPTSTAGPQTLMRFVVTGCEGCTIGVQRGLLSNPPSAFLPATPNYWQGPTAKVRRGVASFTLPTAWTPGSSFTLSAPWEGNTEGMTNIVLGSGGPSGQTLTTKQALARKKATACWPGTKKSIETFKVSVARKTMPGMENKPVVFAIAWTSPTEDTVGAMQQTSHGLLGNQEMYYC</sequence>
<reference evidence="1" key="1">
    <citation type="submission" date="2020-05" db="EMBL/GenBank/DDBJ databases">
        <authorList>
            <person name="Chiriac C."/>
            <person name="Salcher M."/>
            <person name="Ghai R."/>
            <person name="Kavagutti S V."/>
        </authorList>
    </citation>
    <scope>NUCLEOTIDE SEQUENCE</scope>
</reference>
<evidence type="ECO:0000313" key="1">
    <source>
        <dbReference type="EMBL" id="CAB4912261.1"/>
    </source>
</evidence>
<dbReference type="AlphaFoldDB" id="A0A6J7GUV3"/>
<accession>A0A6J7GUV3</accession>
<organism evidence="1">
    <name type="scientific">freshwater metagenome</name>
    <dbReference type="NCBI Taxonomy" id="449393"/>
    <lineage>
        <taxon>unclassified sequences</taxon>
        <taxon>metagenomes</taxon>
        <taxon>ecological metagenomes</taxon>
    </lineage>
</organism>